<sequence length="32" mass="3702">MDAIKTIDTLKPYTQRRLYFRTSSILSAQAGR</sequence>
<dbReference type="Gramene" id="RZC61186">
    <property type="protein sequence ID" value="RZC61186"/>
    <property type="gene ID" value="C5167_022954"/>
</dbReference>
<accession>A0A4Y7JKU4</accession>
<reference evidence="1 2" key="1">
    <citation type="journal article" date="2018" name="Science">
        <title>The opium poppy genome and morphinan production.</title>
        <authorList>
            <person name="Guo L."/>
            <person name="Winzer T."/>
            <person name="Yang X."/>
            <person name="Li Y."/>
            <person name="Ning Z."/>
            <person name="He Z."/>
            <person name="Teodor R."/>
            <person name="Lu Y."/>
            <person name="Bowser T.A."/>
            <person name="Graham I.A."/>
            <person name="Ye K."/>
        </authorList>
    </citation>
    <scope>NUCLEOTIDE SEQUENCE [LARGE SCALE GENOMIC DNA]</scope>
    <source>
        <strain evidence="2">cv. HN1</strain>
        <tissue evidence="1">Leaves</tissue>
    </source>
</reference>
<dbReference type="Proteomes" id="UP000316621">
    <property type="component" value="Chromosome 5"/>
</dbReference>
<proteinExistence type="predicted"/>
<keyword evidence="2" id="KW-1185">Reference proteome</keyword>
<evidence type="ECO:0000313" key="2">
    <source>
        <dbReference type="Proteomes" id="UP000316621"/>
    </source>
</evidence>
<gene>
    <name evidence="1" type="ORF">C5167_022954</name>
</gene>
<protein>
    <submittedName>
        <fullName evidence="1">Uncharacterized protein</fullName>
    </submittedName>
</protein>
<name>A0A4Y7JKU4_PAPSO</name>
<dbReference type="AlphaFoldDB" id="A0A4Y7JKU4"/>
<dbReference type="EMBL" id="CM010719">
    <property type="protein sequence ID" value="RZC61186.1"/>
    <property type="molecule type" value="Genomic_DNA"/>
</dbReference>
<evidence type="ECO:0000313" key="1">
    <source>
        <dbReference type="EMBL" id="RZC61186.1"/>
    </source>
</evidence>
<organism evidence="1 2">
    <name type="scientific">Papaver somniferum</name>
    <name type="common">Opium poppy</name>
    <dbReference type="NCBI Taxonomy" id="3469"/>
    <lineage>
        <taxon>Eukaryota</taxon>
        <taxon>Viridiplantae</taxon>
        <taxon>Streptophyta</taxon>
        <taxon>Embryophyta</taxon>
        <taxon>Tracheophyta</taxon>
        <taxon>Spermatophyta</taxon>
        <taxon>Magnoliopsida</taxon>
        <taxon>Ranunculales</taxon>
        <taxon>Papaveraceae</taxon>
        <taxon>Papaveroideae</taxon>
        <taxon>Papaver</taxon>
    </lineage>
</organism>